<protein>
    <submittedName>
        <fullName evidence="2">Cell shape-determining protein MreD</fullName>
    </submittedName>
</protein>
<dbReference type="AlphaFoldDB" id="A0AAE4CLH0"/>
<proteinExistence type="predicted"/>
<keyword evidence="1" id="KW-0812">Transmembrane</keyword>
<evidence type="ECO:0000256" key="1">
    <source>
        <dbReference type="SAM" id="Phobius"/>
    </source>
</evidence>
<reference evidence="2" key="1">
    <citation type="submission" date="2023-07" db="EMBL/GenBank/DDBJ databases">
        <title>Sequencing the genomes of 1000 actinobacteria strains.</title>
        <authorList>
            <person name="Klenk H.-P."/>
        </authorList>
    </citation>
    <scope>NUCLEOTIDE SEQUENCE</scope>
    <source>
        <strain evidence="2">DSM 45977</strain>
    </source>
</reference>
<evidence type="ECO:0000313" key="3">
    <source>
        <dbReference type="EMBL" id="MDR7304729.1"/>
    </source>
</evidence>
<comment type="caution">
    <text evidence="2">The sequence shown here is derived from an EMBL/GenBank/DDBJ whole genome shotgun (WGS) entry which is preliminary data.</text>
</comment>
<sequence length="67" mass="6796">MAKQSIPGIQTNGGGALKKFVGALVALAVLAMVVQYPNESAVWVKGILGGLSDLVSALVVFLKALTA</sequence>
<accession>A0AAE4CLH0</accession>
<gene>
    <name evidence="2" type="ORF">JOF55_002005</name>
    <name evidence="3" type="ORF">JOF55_004973</name>
</gene>
<evidence type="ECO:0000313" key="2">
    <source>
        <dbReference type="EMBL" id="MDR7301824.1"/>
    </source>
</evidence>
<dbReference type="RefSeq" id="WP_310272824.1">
    <property type="nucleotide sequence ID" value="NZ_JAVDXW010000001.1"/>
</dbReference>
<dbReference type="EMBL" id="JAVDXW010000006">
    <property type="protein sequence ID" value="MDR7304729.1"/>
    <property type="molecule type" value="Genomic_DNA"/>
</dbReference>
<keyword evidence="1" id="KW-1133">Transmembrane helix</keyword>
<dbReference type="Proteomes" id="UP001180845">
    <property type="component" value="Unassembled WGS sequence"/>
</dbReference>
<dbReference type="EMBL" id="JAVDXW010000001">
    <property type="protein sequence ID" value="MDR7301824.1"/>
    <property type="molecule type" value="Genomic_DNA"/>
</dbReference>
<keyword evidence="4" id="KW-1185">Reference proteome</keyword>
<organism evidence="2 4">
    <name type="scientific">Haloactinomyces albus</name>
    <dbReference type="NCBI Taxonomy" id="1352928"/>
    <lineage>
        <taxon>Bacteria</taxon>
        <taxon>Bacillati</taxon>
        <taxon>Actinomycetota</taxon>
        <taxon>Actinomycetes</taxon>
        <taxon>Actinopolysporales</taxon>
        <taxon>Actinopolysporaceae</taxon>
        <taxon>Haloactinomyces</taxon>
    </lineage>
</organism>
<feature type="transmembrane region" description="Helical" evidence="1">
    <location>
        <begin position="20"/>
        <end position="36"/>
    </location>
</feature>
<keyword evidence="1" id="KW-0472">Membrane</keyword>
<evidence type="ECO:0000313" key="4">
    <source>
        <dbReference type="Proteomes" id="UP001180845"/>
    </source>
</evidence>
<name>A0AAE4CLH0_9ACTN</name>
<feature type="transmembrane region" description="Helical" evidence="1">
    <location>
        <begin position="42"/>
        <end position="62"/>
    </location>
</feature>